<dbReference type="PIR" id="S55937">
    <property type="entry name" value="S55937"/>
</dbReference>
<dbReference type="AlphaFoldDB" id="Q7M4E6"/>
<evidence type="ECO:0000256" key="1">
    <source>
        <dbReference type="SAM" id="MobiDB-lite"/>
    </source>
</evidence>
<reference evidence="2" key="1">
    <citation type="journal article" date="1995" name="Biochim. Biophys. Acta">
        <title>Translation initiation factor eIF-4E from Drosophila: cDNA sequence and expression of the gene.</title>
        <authorList>
            <person name="Hernandez G."/>
            <person name="Sierra J.M."/>
        </authorList>
    </citation>
    <scope>PROTEIN SEQUENCE</scope>
</reference>
<feature type="compositionally biased region" description="Polar residues" evidence="1">
    <location>
        <begin position="1"/>
        <end position="16"/>
    </location>
</feature>
<feature type="region of interest" description="Disordered" evidence="1">
    <location>
        <begin position="1"/>
        <end position="32"/>
    </location>
</feature>
<evidence type="ECO:0000313" key="2">
    <source>
        <dbReference type="PIR" id="S55937"/>
    </source>
</evidence>
<feature type="non-terminal residue" evidence="2">
    <location>
        <position position="32"/>
    </location>
</feature>
<protein>
    <submittedName>
        <fullName evidence="2">Translation initiation factor eIF-4E</fullName>
    </submittedName>
</protein>
<name>Q7M4E6_DROME</name>
<accession>Q7M4E6</accession>
<keyword id="KW-0903">Direct protein sequencing</keyword>
<proteinExistence type="evidence at protein level"/>
<organism evidence="2">
    <name type="scientific">Drosophila melanogaster</name>
    <name type="common">Fruit fly</name>
    <dbReference type="NCBI Taxonomy" id="7227"/>
    <lineage>
        <taxon>Eukaryota</taxon>
        <taxon>Metazoa</taxon>
        <taxon>Ecdysozoa</taxon>
        <taxon>Arthropoda</taxon>
        <taxon>Hexapoda</taxon>
        <taxon>Insecta</taxon>
        <taxon>Pterygota</taxon>
        <taxon>Neoptera</taxon>
        <taxon>Endopterygota</taxon>
        <taxon>Diptera</taxon>
        <taxon>Brachycera</taxon>
        <taxon>Muscomorpha</taxon>
        <taxon>Ephydroidea</taxon>
        <taxon>Drosophilidae</taxon>
        <taxon>Drosophila</taxon>
        <taxon>Sophophora</taxon>
    </lineage>
</organism>
<sequence length="32" mass="3364">MKNFANPKTSAPSTEQGRPEPPTSAAASIYTL</sequence>